<accession>A0A1H6IXG7</accession>
<organism evidence="2 3">
    <name type="scientific">Bathymodiolus azoricus thioautotrophic gill symbiont</name>
    <dbReference type="NCBI Taxonomy" id="235205"/>
    <lineage>
        <taxon>Bacteria</taxon>
        <taxon>Pseudomonadati</taxon>
        <taxon>Pseudomonadota</taxon>
        <taxon>Gammaproteobacteria</taxon>
        <taxon>sulfur-oxidizing symbionts</taxon>
    </lineage>
</organism>
<feature type="region of interest" description="Disordered" evidence="1">
    <location>
        <begin position="61"/>
        <end position="101"/>
    </location>
</feature>
<gene>
    <name evidence="2" type="ORF">BAZSYMB_V2SCAFFOLD00009_6</name>
</gene>
<name>A0A1H6IXG7_9GAMM</name>
<evidence type="ECO:0000313" key="3">
    <source>
        <dbReference type="Proteomes" id="UP000198559"/>
    </source>
</evidence>
<feature type="region of interest" description="Disordered" evidence="1">
    <location>
        <begin position="1"/>
        <end position="25"/>
    </location>
</feature>
<protein>
    <submittedName>
        <fullName evidence="2">Uncharacterized protein</fullName>
    </submittedName>
</protein>
<reference evidence="3" key="1">
    <citation type="submission" date="2016-06" db="EMBL/GenBank/DDBJ databases">
        <authorList>
            <person name="Petersen J."/>
            <person name="Sayavedra L."/>
        </authorList>
    </citation>
    <scope>NUCLEOTIDE SEQUENCE [LARGE SCALE GENOMIC DNA]</scope>
    <source>
        <strain evidence="3">BazSymB</strain>
    </source>
</reference>
<dbReference type="AlphaFoldDB" id="A0A1H6IXG7"/>
<dbReference type="Proteomes" id="UP000198559">
    <property type="component" value="Unassembled WGS sequence"/>
</dbReference>
<proteinExistence type="predicted"/>
<dbReference type="EMBL" id="CVUD02000001">
    <property type="protein sequence ID" value="SEH54330.1"/>
    <property type="molecule type" value="Genomic_DNA"/>
</dbReference>
<evidence type="ECO:0000256" key="1">
    <source>
        <dbReference type="SAM" id="MobiDB-lite"/>
    </source>
</evidence>
<sequence length="101" mass="11278">MTFGATGSIGMNAEQQTRHEESMSFSSLNEVSSKFIDVANGDSQKYADLVSNFDEHVRELREKNTSSNTGVTNNINNDADDILDQEKEEGNGKKLTRRGYR</sequence>
<evidence type="ECO:0000313" key="2">
    <source>
        <dbReference type="EMBL" id="SEH54330.1"/>
    </source>
</evidence>